<feature type="region of interest" description="Domain I" evidence="6">
    <location>
        <begin position="1"/>
        <end position="64"/>
    </location>
</feature>
<proteinExistence type="inferred from homology"/>
<name>A0ABU2WMR5_9GAMM</name>
<dbReference type="SUPFAM" id="SSF47781">
    <property type="entry name" value="RuvA domain 2-like"/>
    <property type="match status" value="1"/>
</dbReference>
<gene>
    <name evidence="6 8" type="primary">ruvA</name>
    <name evidence="8" type="ORF">RM530_13425</name>
</gene>
<dbReference type="NCBIfam" id="TIGR00084">
    <property type="entry name" value="ruvA"/>
    <property type="match status" value="1"/>
</dbReference>
<evidence type="ECO:0000256" key="4">
    <source>
        <dbReference type="ARBA" id="ARBA00023172"/>
    </source>
</evidence>
<dbReference type="InterPro" id="IPR012340">
    <property type="entry name" value="NA-bd_OB-fold"/>
</dbReference>
<dbReference type="SUPFAM" id="SSF46929">
    <property type="entry name" value="DNA helicase RuvA subunit, C-terminal domain"/>
    <property type="match status" value="1"/>
</dbReference>
<dbReference type="Gene3D" id="1.10.8.10">
    <property type="entry name" value="DNA helicase RuvA subunit, C-terminal domain"/>
    <property type="match status" value="1"/>
</dbReference>
<dbReference type="InterPro" id="IPR013849">
    <property type="entry name" value="DNA_helicase_Holl-junc_RuvA_I"/>
</dbReference>
<evidence type="ECO:0000313" key="8">
    <source>
        <dbReference type="EMBL" id="MDT0498357.1"/>
    </source>
</evidence>
<keyword evidence="3 6" id="KW-0238">DNA-binding</keyword>
<evidence type="ECO:0000256" key="5">
    <source>
        <dbReference type="ARBA" id="ARBA00023204"/>
    </source>
</evidence>
<dbReference type="InterPro" id="IPR010994">
    <property type="entry name" value="RuvA_2-like"/>
</dbReference>
<comment type="subunit">
    <text evidence="6">Homotetramer. Forms an RuvA(8)-RuvB(12)-Holliday junction (HJ) complex. HJ DNA is sandwiched between 2 RuvA tetramers; dsDNA enters through RuvA and exits via RuvB. An RuvB hexamer assembles on each DNA strand where it exits the tetramer. Each RuvB hexamer is contacted by two RuvA subunits (via domain III) on 2 adjacent RuvB subunits; this complex drives branch migration. In the full resolvosome a probable DNA-RuvA(4)-RuvB(12)-RuvC(2) complex forms which resolves the HJ.</text>
</comment>
<dbReference type="Pfam" id="PF14520">
    <property type="entry name" value="HHH_5"/>
    <property type="match status" value="1"/>
</dbReference>
<comment type="domain">
    <text evidence="6">Has three domains with a flexible linker between the domains II and III and assumes an 'L' shape. Domain III is highly mobile and contacts RuvB.</text>
</comment>
<comment type="caution">
    <text evidence="8">The sequence shown here is derived from an EMBL/GenBank/DDBJ whole genome shotgun (WGS) entry which is preliminary data.</text>
</comment>
<dbReference type="InterPro" id="IPR011114">
    <property type="entry name" value="RuvA_C"/>
</dbReference>
<comment type="subcellular location">
    <subcellularLocation>
        <location evidence="6">Cytoplasm</location>
    </subcellularLocation>
</comment>
<evidence type="ECO:0000256" key="2">
    <source>
        <dbReference type="ARBA" id="ARBA00022763"/>
    </source>
</evidence>
<dbReference type="RefSeq" id="WP_311365763.1">
    <property type="nucleotide sequence ID" value="NZ_JAVRIC010000020.1"/>
</dbReference>
<keyword evidence="2 6" id="KW-0227">DNA damage</keyword>
<reference evidence="8 9" key="1">
    <citation type="submission" date="2023-09" db="EMBL/GenBank/DDBJ databases">
        <authorList>
            <person name="Rey-Velasco X."/>
        </authorList>
    </citation>
    <scope>NUCLEOTIDE SEQUENCE [LARGE SCALE GENOMIC DNA]</scope>
    <source>
        <strain evidence="8 9">W345</strain>
    </source>
</reference>
<dbReference type="InterPro" id="IPR003583">
    <property type="entry name" value="Hlx-hairpin-Hlx_DNA-bd_motif"/>
</dbReference>
<accession>A0ABU2WMR5</accession>
<dbReference type="SUPFAM" id="SSF50249">
    <property type="entry name" value="Nucleic acid-binding proteins"/>
    <property type="match status" value="1"/>
</dbReference>
<feature type="domain" description="Helix-hairpin-helix DNA-binding motif class 1" evidence="7">
    <location>
        <begin position="108"/>
        <end position="127"/>
    </location>
</feature>
<dbReference type="InterPro" id="IPR000085">
    <property type="entry name" value="RuvA"/>
</dbReference>
<evidence type="ECO:0000256" key="1">
    <source>
        <dbReference type="ARBA" id="ARBA00022490"/>
    </source>
</evidence>
<keyword evidence="1 6" id="KW-0963">Cytoplasm</keyword>
<dbReference type="Gene3D" id="2.40.50.140">
    <property type="entry name" value="Nucleic acid-binding proteins"/>
    <property type="match status" value="1"/>
</dbReference>
<keyword evidence="4 6" id="KW-0233">DNA recombination</keyword>
<keyword evidence="9" id="KW-1185">Reference proteome</keyword>
<dbReference type="InterPro" id="IPR036267">
    <property type="entry name" value="RuvA_C_sf"/>
</dbReference>
<protein>
    <recommendedName>
        <fullName evidence="6">Holliday junction branch migration complex subunit RuvA</fullName>
    </recommendedName>
</protein>
<dbReference type="EMBL" id="JAVRIC010000020">
    <property type="protein sequence ID" value="MDT0498357.1"/>
    <property type="molecule type" value="Genomic_DNA"/>
</dbReference>
<evidence type="ECO:0000259" key="7">
    <source>
        <dbReference type="SMART" id="SM00278"/>
    </source>
</evidence>
<dbReference type="Gene3D" id="1.10.150.20">
    <property type="entry name" value="5' to 3' exonuclease, C-terminal subdomain"/>
    <property type="match status" value="1"/>
</dbReference>
<comment type="caution">
    <text evidence="6">Lacks conserved residue(s) required for the propagation of feature annotation.</text>
</comment>
<evidence type="ECO:0000313" key="9">
    <source>
        <dbReference type="Proteomes" id="UP001254608"/>
    </source>
</evidence>
<dbReference type="Proteomes" id="UP001254608">
    <property type="component" value="Unassembled WGS sequence"/>
</dbReference>
<dbReference type="GO" id="GO:0003678">
    <property type="term" value="F:DNA helicase activity"/>
    <property type="evidence" value="ECO:0007669"/>
    <property type="project" value="UniProtKB-EC"/>
</dbReference>
<organism evidence="8 9">
    <name type="scientific">Banduia mediterranea</name>
    <dbReference type="NCBI Taxonomy" id="3075609"/>
    <lineage>
        <taxon>Bacteria</taxon>
        <taxon>Pseudomonadati</taxon>
        <taxon>Pseudomonadota</taxon>
        <taxon>Gammaproteobacteria</taxon>
        <taxon>Nevskiales</taxon>
        <taxon>Algiphilaceae</taxon>
        <taxon>Banduia</taxon>
    </lineage>
</organism>
<dbReference type="HAMAP" id="MF_00031">
    <property type="entry name" value="DNA_HJ_migration_RuvA"/>
    <property type="match status" value="1"/>
</dbReference>
<comment type="function">
    <text evidence="6">The RuvA-RuvB-RuvC complex processes Holliday junction (HJ) DNA during genetic recombination and DNA repair, while the RuvA-RuvB complex plays an important role in the rescue of blocked DNA replication forks via replication fork reversal (RFR). RuvA specifically binds to HJ cruciform DNA, conferring on it an open structure. The RuvB hexamer acts as an ATP-dependent pump, pulling dsDNA into and through the RuvAB complex. HJ branch migration allows RuvC to scan DNA until it finds its consensus sequence, where it cleaves and resolves the cruciform DNA.</text>
</comment>
<sequence>MIGRITGVLAAKQPPSLLIDVGGIGYELEAPMSTFFKLPPVGERVSLHTHFVVREDAQLLYGFGSENEKSLFRQLIRISGVGPKIGLAILSGISVDEFWNCVHAGDAAKLVKVPGIGKKTGERLLVEMRDRDAAGGTAADSAAAGSYASPLQEARGALLALGYRVPEAQKLTDSVYKDDMTAEQIIREALKRAVR</sequence>
<keyword evidence="8" id="KW-0378">Hydrolase</keyword>
<comment type="similarity">
    <text evidence="6">Belongs to the RuvA family.</text>
</comment>
<keyword evidence="5 6" id="KW-0234">DNA repair</keyword>
<evidence type="ECO:0000256" key="3">
    <source>
        <dbReference type="ARBA" id="ARBA00023125"/>
    </source>
</evidence>
<dbReference type="SMART" id="SM00278">
    <property type="entry name" value="HhH1"/>
    <property type="match status" value="2"/>
</dbReference>
<dbReference type="GO" id="GO:0016787">
    <property type="term" value="F:hydrolase activity"/>
    <property type="evidence" value="ECO:0007669"/>
    <property type="project" value="UniProtKB-KW"/>
</dbReference>
<dbReference type="Pfam" id="PF01330">
    <property type="entry name" value="RuvA_N"/>
    <property type="match status" value="1"/>
</dbReference>
<evidence type="ECO:0000256" key="6">
    <source>
        <dbReference type="HAMAP-Rule" id="MF_00031"/>
    </source>
</evidence>
<dbReference type="Pfam" id="PF07499">
    <property type="entry name" value="RuvA_C"/>
    <property type="match status" value="1"/>
</dbReference>
<feature type="region of interest" description="Domain III" evidence="6">
    <location>
        <begin position="146"/>
        <end position="195"/>
    </location>
</feature>
<dbReference type="CDD" id="cd14332">
    <property type="entry name" value="UBA_RuvA_C"/>
    <property type="match status" value="1"/>
</dbReference>
<feature type="domain" description="Helix-hairpin-helix DNA-binding motif class 1" evidence="7">
    <location>
        <begin position="73"/>
        <end position="92"/>
    </location>
</feature>